<dbReference type="Pfam" id="PF08263">
    <property type="entry name" value="LRRNT_2"/>
    <property type="match status" value="1"/>
</dbReference>
<dbReference type="InterPro" id="IPR011009">
    <property type="entry name" value="Kinase-like_dom_sf"/>
</dbReference>
<dbReference type="FunFam" id="3.30.200.20:FF:000513">
    <property type="entry name" value="Receptor-like protein kinase HSL1"/>
    <property type="match status" value="1"/>
</dbReference>
<dbReference type="PANTHER" id="PTHR48056">
    <property type="entry name" value="LRR RECEPTOR-LIKE SERINE/THREONINE-PROTEIN KINASE-RELATED"/>
    <property type="match status" value="1"/>
</dbReference>
<dbReference type="GO" id="GO:0051707">
    <property type="term" value="P:response to other organism"/>
    <property type="evidence" value="ECO:0007669"/>
    <property type="project" value="UniProtKB-ARBA"/>
</dbReference>
<dbReference type="PROSITE" id="PS00108">
    <property type="entry name" value="PROTEIN_KINASE_ST"/>
    <property type="match status" value="1"/>
</dbReference>
<dbReference type="InterPro" id="IPR032675">
    <property type="entry name" value="LRR_dom_sf"/>
</dbReference>
<keyword evidence="7 19" id="KW-0812">Transmembrane</keyword>
<evidence type="ECO:0000256" key="7">
    <source>
        <dbReference type="ARBA" id="ARBA00022692"/>
    </source>
</evidence>
<feature type="compositionally biased region" description="Basic residues" evidence="18">
    <location>
        <begin position="1232"/>
        <end position="1241"/>
    </location>
</feature>
<evidence type="ECO:0000256" key="1">
    <source>
        <dbReference type="ARBA" id="ARBA00004251"/>
    </source>
</evidence>
<organism evidence="22 23">
    <name type="scientific">Camellia sinensis</name>
    <name type="common">Tea plant</name>
    <name type="synonym">Thea sinensis</name>
    <dbReference type="NCBI Taxonomy" id="4442"/>
    <lineage>
        <taxon>Eukaryota</taxon>
        <taxon>Viridiplantae</taxon>
        <taxon>Streptophyta</taxon>
        <taxon>Embryophyta</taxon>
        <taxon>Tracheophyta</taxon>
        <taxon>Spermatophyta</taxon>
        <taxon>Magnoliopsida</taxon>
        <taxon>eudicotyledons</taxon>
        <taxon>Gunneridae</taxon>
        <taxon>Pentapetalae</taxon>
        <taxon>asterids</taxon>
        <taxon>Ericales</taxon>
        <taxon>Theaceae</taxon>
        <taxon>Camellia</taxon>
    </lineage>
</organism>
<evidence type="ECO:0000256" key="17">
    <source>
        <dbReference type="SAM" id="Coils"/>
    </source>
</evidence>
<dbReference type="Gene3D" id="3.30.200.20">
    <property type="entry name" value="Phosphorylase Kinase, domain 1"/>
    <property type="match status" value="1"/>
</dbReference>
<evidence type="ECO:0000256" key="18">
    <source>
        <dbReference type="SAM" id="MobiDB-lite"/>
    </source>
</evidence>
<keyword evidence="14 19" id="KW-0472">Membrane</keyword>
<feature type="region of interest" description="Disordered" evidence="18">
    <location>
        <begin position="1486"/>
        <end position="1519"/>
    </location>
</feature>
<dbReference type="Pfam" id="PF00069">
    <property type="entry name" value="Pkinase"/>
    <property type="match status" value="1"/>
</dbReference>
<evidence type="ECO:0000256" key="2">
    <source>
        <dbReference type="ARBA" id="ARBA00008684"/>
    </source>
</evidence>
<keyword evidence="13 19" id="KW-1133">Transmembrane helix</keyword>
<dbReference type="SMART" id="SM00369">
    <property type="entry name" value="LRR_TYP"/>
    <property type="match status" value="5"/>
</dbReference>
<feature type="compositionally biased region" description="Acidic residues" evidence="18">
    <location>
        <begin position="1502"/>
        <end position="1519"/>
    </location>
</feature>
<reference evidence="23" key="1">
    <citation type="journal article" date="2020" name="Nat. Commun.">
        <title>Genome assembly of wild tea tree DASZ reveals pedigree and selection history of tea varieties.</title>
        <authorList>
            <person name="Zhang W."/>
            <person name="Zhang Y."/>
            <person name="Qiu H."/>
            <person name="Guo Y."/>
            <person name="Wan H."/>
            <person name="Zhang X."/>
            <person name="Scossa F."/>
            <person name="Alseekh S."/>
            <person name="Zhang Q."/>
            <person name="Wang P."/>
            <person name="Xu L."/>
            <person name="Schmidt M.H."/>
            <person name="Jia X."/>
            <person name="Li D."/>
            <person name="Zhu A."/>
            <person name="Guo F."/>
            <person name="Chen W."/>
            <person name="Ni D."/>
            <person name="Usadel B."/>
            <person name="Fernie A.R."/>
            <person name="Wen W."/>
        </authorList>
    </citation>
    <scope>NUCLEOTIDE SEQUENCE [LARGE SCALE GENOMIC DNA]</scope>
    <source>
        <strain evidence="23">cv. G240</strain>
    </source>
</reference>
<dbReference type="SUPFAM" id="SSF52058">
    <property type="entry name" value="L domain-like"/>
    <property type="match status" value="1"/>
</dbReference>
<dbReference type="PROSITE" id="PS50011">
    <property type="entry name" value="PROTEIN_KINASE_DOM"/>
    <property type="match status" value="1"/>
</dbReference>
<dbReference type="PANTHER" id="PTHR48056:SF84">
    <property type="entry name" value="PROTEIN KINASE DOMAIN-CONTAINING PROTEIN"/>
    <property type="match status" value="1"/>
</dbReference>
<keyword evidence="15" id="KW-0325">Glycoprotein</keyword>
<keyword evidence="11" id="KW-0418">Kinase</keyword>
<name>A0A7J7H8V1_CAMSI</name>
<dbReference type="InterPro" id="IPR001611">
    <property type="entry name" value="Leu-rich_rpt"/>
</dbReference>
<evidence type="ECO:0000256" key="15">
    <source>
        <dbReference type="ARBA" id="ARBA00023180"/>
    </source>
</evidence>
<dbReference type="InterPro" id="IPR008271">
    <property type="entry name" value="Ser/Thr_kinase_AS"/>
</dbReference>
<evidence type="ECO:0000256" key="3">
    <source>
        <dbReference type="ARBA" id="ARBA00012513"/>
    </source>
</evidence>
<reference evidence="22 23" key="2">
    <citation type="submission" date="2020-07" db="EMBL/GenBank/DDBJ databases">
        <title>Genome assembly of wild tea tree DASZ reveals pedigree and selection history of tea varieties.</title>
        <authorList>
            <person name="Zhang W."/>
        </authorList>
    </citation>
    <scope>NUCLEOTIDE SEQUENCE [LARGE SCALE GENOMIC DNA]</scope>
    <source>
        <strain evidence="23">cv. G240</strain>
        <tissue evidence="22">Leaf</tissue>
    </source>
</reference>
<evidence type="ECO:0000259" key="21">
    <source>
        <dbReference type="PROSITE" id="PS50011"/>
    </source>
</evidence>
<evidence type="ECO:0000256" key="9">
    <source>
        <dbReference type="ARBA" id="ARBA00022737"/>
    </source>
</evidence>
<gene>
    <name evidence="22" type="ORF">HYC85_014231</name>
</gene>
<dbReference type="GO" id="GO:0004674">
    <property type="term" value="F:protein serine/threonine kinase activity"/>
    <property type="evidence" value="ECO:0007669"/>
    <property type="project" value="UniProtKB-KW"/>
</dbReference>
<evidence type="ECO:0000256" key="20">
    <source>
        <dbReference type="SAM" id="SignalP"/>
    </source>
</evidence>
<evidence type="ECO:0000256" key="13">
    <source>
        <dbReference type="ARBA" id="ARBA00022989"/>
    </source>
</evidence>
<dbReference type="Pfam" id="PF00560">
    <property type="entry name" value="LRR_1"/>
    <property type="match status" value="9"/>
</dbReference>
<dbReference type="SMART" id="SM00220">
    <property type="entry name" value="S_TKc"/>
    <property type="match status" value="1"/>
</dbReference>
<keyword evidence="6" id="KW-0808">Transferase</keyword>
<dbReference type="InterPro" id="IPR000719">
    <property type="entry name" value="Prot_kinase_dom"/>
</dbReference>
<evidence type="ECO:0000256" key="5">
    <source>
        <dbReference type="ARBA" id="ARBA00022614"/>
    </source>
</evidence>
<comment type="caution">
    <text evidence="22">The sequence shown here is derived from an EMBL/GenBank/DDBJ whole genome shotgun (WGS) entry which is preliminary data.</text>
</comment>
<feature type="signal peptide" evidence="20">
    <location>
        <begin position="1"/>
        <end position="33"/>
    </location>
</feature>
<dbReference type="GO" id="GO:0005886">
    <property type="term" value="C:plasma membrane"/>
    <property type="evidence" value="ECO:0007669"/>
    <property type="project" value="UniProtKB-SubCell"/>
</dbReference>
<feature type="compositionally biased region" description="Pro residues" evidence="18">
    <location>
        <begin position="1490"/>
        <end position="1499"/>
    </location>
</feature>
<dbReference type="FunFam" id="3.80.10.10:FF:000041">
    <property type="entry name" value="LRR receptor-like serine/threonine-protein kinase ERECTA"/>
    <property type="match status" value="1"/>
</dbReference>
<evidence type="ECO:0000313" key="23">
    <source>
        <dbReference type="Proteomes" id="UP000593564"/>
    </source>
</evidence>
<evidence type="ECO:0000256" key="8">
    <source>
        <dbReference type="ARBA" id="ARBA00022729"/>
    </source>
</evidence>
<dbReference type="InterPro" id="IPR017441">
    <property type="entry name" value="Protein_kinase_ATP_BS"/>
</dbReference>
<keyword evidence="10 16" id="KW-0547">Nucleotide-binding</keyword>
<dbReference type="Proteomes" id="UP000593564">
    <property type="component" value="Unassembled WGS sequence"/>
</dbReference>
<dbReference type="GO" id="GO:0006952">
    <property type="term" value="P:defense response"/>
    <property type="evidence" value="ECO:0007669"/>
    <property type="project" value="UniProtKB-ARBA"/>
</dbReference>
<keyword evidence="17" id="KW-0175">Coiled coil</keyword>
<dbReference type="FunFam" id="3.80.10.10:FF:000077">
    <property type="entry name" value="LRR receptor-like serine/threonine-protein kinase ERL1"/>
    <property type="match status" value="1"/>
</dbReference>
<dbReference type="FunFam" id="1.10.510.10:FF:000201">
    <property type="entry name" value="Leucine-rich repeat receptor-like serine/threonine-protein kinase"/>
    <property type="match status" value="1"/>
</dbReference>
<accession>A0A7J7H8V1</accession>
<keyword evidence="8 20" id="KW-0732">Signal</keyword>
<keyword evidence="5" id="KW-0433">Leucine-rich repeat</keyword>
<dbReference type="SUPFAM" id="SSF52047">
    <property type="entry name" value="RNI-like"/>
    <property type="match status" value="1"/>
</dbReference>
<evidence type="ECO:0000256" key="10">
    <source>
        <dbReference type="ARBA" id="ARBA00022741"/>
    </source>
</evidence>
<dbReference type="GO" id="GO:0005524">
    <property type="term" value="F:ATP binding"/>
    <property type="evidence" value="ECO:0007669"/>
    <property type="project" value="UniProtKB-UniRule"/>
</dbReference>
<feature type="domain" description="Protein kinase" evidence="21">
    <location>
        <begin position="691"/>
        <end position="973"/>
    </location>
</feature>
<dbReference type="GO" id="GO:0033612">
    <property type="term" value="F:receptor serine/threonine kinase binding"/>
    <property type="evidence" value="ECO:0007669"/>
    <property type="project" value="TreeGrafter"/>
</dbReference>
<keyword evidence="12 16" id="KW-0067">ATP-binding</keyword>
<keyword evidence="4" id="KW-0723">Serine/threonine-protein kinase</keyword>
<sequence length="1669" mass="183167">MSMAKPVTEIYITAMLALLFLLLSLSHLGLSLSQDGLFLQRVKLGLSDPNGVLSDWNDRDATPCNWTGITCDPATGSVSSVDLSNAGLAGPFPSFLCRLSSLSSLSLKNNNLNSSLPLSISNCKNLTTLNLSQNFFEGSIPYTISDLPKLRFLILDGNSFSGQIPVGFGLFRRLETLNIANNLLSGTIPAAIGNITSLKSLELAYNLFTPGQLAPELGNLSSLDYMWLSSCSLVGSIPDSFGRLSRLTNLDLSNNMLTGSIPSVIFELKSVVQIELFNNSFSGELSAGWSNLTSLRRFDACCNSFVGPIPNELCELPLESLNLYQNQLVGLLPESIAKSPNLYELKVFKNQLNGSLPSELGKHSNLLTIDVSENQFSGEIPGSLCENGLLEQLLLIYNSFSGTIPDVLGKCRSLNRVRLRSNRFSGEVPAEFWGLPHVYLLELAENSFYGNISYMISGASNLSKLDISNNRFSGTIPKEIGSLGNLFEFSGNDNEFSGQIPATIVNLSQLATLRLRNNELSGEIPMGIQSLRQLNELSLANNTLSGEIPDQIGSLPVLNYLDLSWNHFSGEIPLALQNLKLNVLNLSYNQLSGEIPALYAKDIYRDSFLGNPGLCGDISGLCTEKTGVKNQGYLWILRSIFILAGLVFVVGIVWFVWKFWSYRKTKKGISIVKWRSFHKLGFSECEILDCLNELNIIGSGASGKVYKVELSNGEVVAVKKIRDRSKKDDESFTSVDLGKDEFEVEVETLGKIRHKNIVRLWCCCNTGDCKLLVYEYMPNGSLGDLLHSSKGGSLDWPARFRIALDAAGGLSYLHHDCVPPIVHRDVKSNNILLDAELGARISDFGVAKIVKTVNKGAESMSAIAGSCGYIAPEYAYTLRVNEKSDIYSFGVVILELVTGRRPIDPEFGEKDLVTWACNNLEQKGIDHVIDPNLDSTFKEQICRVLDIAFLCVSSLPINRPSMREVVKMLQEAGAYNKPRRANKNDNLSPCCYEDSSDSLIKEVFKLCNRLHSSISAKLLPSRRVCNRCLTSATFIPASLVLPRSTEFKIVADLPDSNKGAGDDYVIASGNWEFGANEDAHLYPLPRSIKEGKDVRKPAKDFRQSYVPSKDLKKLLDLPVHKRKTPLLLNFIPTYKSILPDVPKKKKKSLSPPSATTLPTASLSRADQGSTSEPADLPSTSVPYLISIPERKRRRRLVKTAEMGRSKPVAVDLLADLPADIDAVPTQSMPPPKPKRIKKAQPKAKATVVETEDTLPISQLAGSKKTSSTPAKRSAETQPSESTQSKKPSDSADDINVGAALSTALLLPGDLERNAKMSEYENYALMLQHSVQAIQHAHSFSVQSFKNRKRMIEMKNEFFALQKTNKGLQLKMKKLEDQAEAATKAQQIAEEKAESAEAIRKVAEAEKIEAEDRKARAEKELQEALATKDFEIKEADEKAYAQGMADVTEEYKLQVRQACNRGFSLGWMSLIKKLDLPADSPFRNADAIPLPFLPPLPPSQPEDASESEDEDGGKDEDEAEVLVRKSREAVGAKSLSLNEQVLDLTQDDDGDAVAKEATSEQGLSDVPQVNKSIDETLAEIDAEIAVDKEDEVSLQETSEVQIQPDADVKKCSKVLTVLCPRYLLADKLHCLIPNFPSFRNATIASIRLGPKSTHIASCSVLCGSMLGPDI</sequence>
<evidence type="ECO:0000256" key="14">
    <source>
        <dbReference type="ARBA" id="ARBA00023136"/>
    </source>
</evidence>
<feature type="binding site" evidence="16">
    <location>
        <position position="720"/>
    </location>
    <ligand>
        <name>ATP</name>
        <dbReference type="ChEBI" id="CHEBI:30616"/>
    </ligand>
</feature>
<feature type="chain" id="PRO_5029659831" description="non-specific serine/threonine protein kinase" evidence="20">
    <location>
        <begin position="34"/>
        <end position="1669"/>
    </location>
</feature>
<dbReference type="SUPFAM" id="SSF56112">
    <property type="entry name" value="Protein kinase-like (PK-like)"/>
    <property type="match status" value="1"/>
</dbReference>
<keyword evidence="9" id="KW-0677">Repeat</keyword>
<feature type="compositionally biased region" description="Polar residues" evidence="18">
    <location>
        <begin position="1154"/>
        <end position="1181"/>
    </location>
</feature>
<evidence type="ECO:0000256" key="16">
    <source>
        <dbReference type="PROSITE-ProRule" id="PRU10141"/>
    </source>
</evidence>
<feature type="region of interest" description="Disordered" evidence="18">
    <location>
        <begin position="1221"/>
        <end position="1293"/>
    </location>
</feature>
<dbReference type="EC" id="2.7.11.1" evidence="3"/>
<evidence type="ECO:0000256" key="6">
    <source>
        <dbReference type="ARBA" id="ARBA00022679"/>
    </source>
</evidence>
<feature type="coiled-coil region" evidence="17">
    <location>
        <begin position="1357"/>
        <end position="1433"/>
    </location>
</feature>
<dbReference type="Gene3D" id="3.80.10.10">
    <property type="entry name" value="Ribonuclease Inhibitor"/>
    <property type="match status" value="3"/>
</dbReference>
<dbReference type="InterPro" id="IPR013210">
    <property type="entry name" value="LRR_N_plant-typ"/>
</dbReference>
<dbReference type="PROSITE" id="PS51450">
    <property type="entry name" value="LRR"/>
    <property type="match status" value="1"/>
</dbReference>
<dbReference type="InterPro" id="IPR050647">
    <property type="entry name" value="Plant_LRR-RLKs"/>
</dbReference>
<evidence type="ECO:0000313" key="22">
    <source>
        <dbReference type="EMBL" id="KAF5948274.1"/>
    </source>
</evidence>
<dbReference type="PROSITE" id="PS00107">
    <property type="entry name" value="PROTEIN_KINASE_ATP"/>
    <property type="match status" value="1"/>
</dbReference>
<evidence type="ECO:0000256" key="11">
    <source>
        <dbReference type="ARBA" id="ARBA00022777"/>
    </source>
</evidence>
<dbReference type="FunFam" id="3.80.10.10:FF:000215">
    <property type="entry name" value="Receptor-like protein kinase HSL1"/>
    <property type="match status" value="1"/>
</dbReference>
<dbReference type="EMBL" id="JACBKZ010000006">
    <property type="protein sequence ID" value="KAF5948274.1"/>
    <property type="molecule type" value="Genomic_DNA"/>
</dbReference>
<comment type="similarity">
    <text evidence="2">Belongs to the protein kinase superfamily. Ser/Thr protein kinase family.</text>
</comment>
<feature type="compositionally biased region" description="Polar residues" evidence="18">
    <location>
        <begin position="1255"/>
        <end position="1285"/>
    </location>
</feature>
<evidence type="ECO:0000256" key="19">
    <source>
        <dbReference type="SAM" id="Phobius"/>
    </source>
</evidence>
<keyword evidence="23" id="KW-1185">Reference proteome</keyword>
<proteinExistence type="inferred from homology"/>
<dbReference type="Gene3D" id="1.10.510.10">
    <property type="entry name" value="Transferase(Phosphotransferase) domain 1"/>
    <property type="match status" value="1"/>
</dbReference>
<evidence type="ECO:0000256" key="4">
    <source>
        <dbReference type="ARBA" id="ARBA00022527"/>
    </source>
</evidence>
<comment type="subcellular location">
    <subcellularLocation>
        <location evidence="1">Cell membrane</location>
        <topology evidence="1">Single-pass type I membrane protein</topology>
    </subcellularLocation>
</comment>
<evidence type="ECO:0000256" key="12">
    <source>
        <dbReference type="ARBA" id="ARBA00022840"/>
    </source>
</evidence>
<dbReference type="Pfam" id="PF13855">
    <property type="entry name" value="LRR_8"/>
    <property type="match status" value="1"/>
</dbReference>
<protein>
    <recommendedName>
        <fullName evidence="3">non-specific serine/threonine protein kinase</fullName>
        <ecNumber evidence="3">2.7.11.1</ecNumber>
    </recommendedName>
</protein>
<feature type="transmembrane region" description="Helical" evidence="19">
    <location>
        <begin position="632"/>
        <end position="657"/>
    </location>
</feature>
<feature type="region of interest" description="Disordered" evidence="18">
    <location>
        <begin position="1141"/>
        <end position="1185"/>
    </location>
</feature>
<dbReference type="InterPro" id="IPR003591">
    <property type="entry name" value="Leu-rich_rpt_typical-subtyp"/>
</dbReference>